<keyword evidence="1 5" id="KW-0245">EGF-like domain</keyword>
<dbReference type="CDD" id="cd00054">
    <property type="entry name" value="EGF_CA"/>
    <property type="match status" value="1"/>
</dbReference>
<dbReference type="Proteomes" id="UP000824782">
    <property type="component" value="Unassembled WGS sequence"/>
</dbReference>
<evidence type="ECO:0000313" key="9">
    <source>
        <dbReference type="Proteomes" id="UP000824782"/>
    </source>
</evidence>
<dbReference type="SUPFAM" id="SSF57196">
    <property type="entry name" value="EGF/Laminin"/>
    <property type="match status" value="1"/>
</dbReference>
<keyword evidence="9" id="KW-1185">Reference proteome</keyword>
<evidence type="ECO:0000313" key="8">
    <source>
        <dbReference type="EMBL" id="KAG8538530.1"/>
    </source>
</evidence>
<evidence type="ECO:0000259" key="7">
    <source>
        <dbReference type="PROSITE" id="PS50026"/>
    </source>
</evidence>
<dbReference type="InterPro" id="IPR000742">
    <property type="entry name" value="EGF"/>
</dbReference>
<dbReference type="Gene3D" id="2.10.25.10">
    <property type="entry name" value="Laminin"/>
    <property type="match status" value="1"/>
</dbReference>
<evidence type="ECO:0000256" key="6">
    <source>
        <dbReference type="SAM" id="MobiDB-lite"/>
    </source>
</evidence>
<feature type="region of interest" description="Disordered" evidence="6">
    <location>
        <begin position="41"/>
        <end position="68"/>
    </location>
</feature>
<evidence type="ECO:0000256" key="2">
    <source>
        <dbReference type="ARBA" id="ARBA00022729"/>
    </source>
</evidence>
<protein>
    <recommendedName>
        <fullName evidence="7">EGF-like domain-containing protein</fullName>
    </recommendedName>
</protein>
<accession>A0AAV6YUE9</accession>
<organism evidence="8 9">
    <name type="scientific">Engystomops pustulosus</name>
    <name type="common">Tungara frog</name>
    <name type="synonym">Physalaemus pustulosus</name>
    <dbReference type="NCBI Taxonomy" id="76066"/>
    <lineage>
        <taxon>Eukaryota</taxon>
        <taxon>Metazoa</taxon>
        <taxon>Chordata</taxon>
        <taxon>Craniata</taxon>
        <taxon>Vertebrata</taxon>
        <taxon>Euteleostomi</taxon>
        <taxon>Amphibia</taxon>
        <taxon>Batrachia</taxon>
        <taxon>Anura</taxon>
        <taxon>Neobatrachia</taxon>
        <taxon>Hyloidea</taxon>
        <taxon>Leptodactylidae</taxon>
        <taxon>Leiuperinae</taxon>
        <taxon>Engystomops</taxon>
    </lineage>
</organism>
<dbReference type="AlphaFoldDB" id="A0AAV6YUE9"/>
<sequence>MNGGVCVLGPGSYRCDCDGWEGPHCETRILRGDAHWPLPLQSKARRQRHSSPRQLQAANSGKLPRRTP</sequence>
<proteinExistence type="predicted"/>
<dbReference type="EMBL" id="WNYA01020384">
    <property type="protein sequence ID" value="KAG8538530.1"/>
    <property type="molecule type" value="Genomic_DNA"/>
</dbReference>
<evidence type="ECO:0000256" key="4">
    <source>
        <dbReference type="ARBA" id="ARBA00023157"/>
    </source>
</evidence>
<evidence type="ECO:0000256" key="3">
    <source>
        <dbReference type="ARBA" id="ARBA00022737"/>
    </source>
</evidence>
<comment type="caution">
    <text evidence="5">Lacks conserved residue(s) required for the propagation of feature annotation.</text>
</comment>
<keyword evidence="4" id="KW-1015">Disulfide bond</keyword>
<comment type="caution">
    <text evidence="8">The sequence shown here is derived from an EMBL/GenBank/DDBJ whole genome shotgun (WGS) entry which is preliminary data.</text>
</comment>
<reference evidence="8" key="1">
    <citation type="thesis" date="2020" institute="ProQuest LLC" country="789 East Eisenhower Parkway, Ann Arbor, MI, USA">
        <title>Comparative Genomics and Chromosome Evolution.</title>
        <authorList>
            <person name="Mudd A.B."/>
        </authorList>
    </citation>
    <scope>NUCLEOTIDE SEQUENCE</scope>
    <source>
        <strain evidence="8">237g6f4</strain>
        <tissue evidence="8">Blood</tissue>
    </source>
</reference>
<keyword evidence="2" id="KW-0732">Signal</keyword>
<evidence type="ECO:0000256" key="5">
    <source>
        <dbReference type="PROSITE-ProRule" id="PRU00076"/>
    </source>
</evidence>
<dbReference type="FunFam" id="2.10.25.10:FF:000066">
    <property type="entry name" value="FAT atypical cadherin 4"/>
    <property type="match status" value="1"/>
</dbReference>
<dbReference type="PROSITE" id="PS50026">
    <property type="entry name" value="EGF_3"/>
    <property type="match status" value="1"/>
</dbReference>
<name>A0AAV6YUE9_ENGPU</name>
<gene>
    <name evidence="8" type="ORF">GDO81_022479</name>
</gene>
<evidence type="ECO:0000256" key="1">
    <source>
        <dbReference type="ARBA" id="ARBA00022536"/>
    </source>
</evidence>
<feature type="domain" description="EGF-like" evidence="7">
    <location>
        <begin position="1"/>
        <end position="26"/>
    </location>
</feature>
<keyword evidence="3" id="KW-0677">Repeat</keyword>